<dbReference type="Proteomes" id="UP001178662">
    <property type="component" value="Chromosome"/>
</dbReference>
<name>A0AA95J9I1_9BACL</name>
<proteinExistence type="predicted"/>
<reference evidence="1" key="1">
    <citation type="submission" date="2023-03" db="EMBL/GenBank/DDBJ databases">
        <title>Andean soil-derived lignocellulolytic bacterial consortium as a source of novel taxa and putative plastic-active enzymes.</title>
        <authorList>
            <person name="Diaz-Garcia L."/>
            <person name="Chuvochina M."/>
            <person name="Feuerriegel G."/>
            <person name="Bunk B."/>
            <person name="Sproer C."/>
            <person name="Streit W.R."/>
            <person name="Rodriguez L.M."/>
            <person name="Overmann J."/>
            <person name="Jimenez D.J."/>
        </authorList>
    </citation>
    <scope>NUCLEOTIDE SEQUENCE</scope>
    <source>
        <strain evidence="1">MAG 2441</strain>
    </source>
</reference>
<dbReference type="EMBL" id="CP119317">
    <property type="protein sequence ID" value="WEK53333.1"/>
    <property type="molecule type" value="Genomic_DNA"/>
</dbReference>
<keyword evidence="2" id="KW-1185">Reference proteome</keyword>
<sequence>MQVKVFSNKDRTKFENEINDWLEGKEFDSIQFQYGADFSCWSALVVYVLKV</sequence>
<protein>
    <submittedName>
        <fullName evidence="1">Uncharacterized protein</fullName>
    </submittedName>
</protein>
<dbReference type="AlphaFoldDB" id="A0AA95J9I1"/>
<accession>A0AA95J9I1</accession>
<gene>
    <name evidence="1" type="ORF">P0Y55_12135</name>
</gene>
<organism evidence="1 2">
    <name type="scientific">Candidatus Cohnella colombiensis</name>
    <dbReference type="NCBI Taxonomy" id="3121368"/>
    <lineage>
        <taxon>Bacteria</taxon>
        <taxon>Bacillati</taxon>
        <taxon>Bacillota</taxon>
        <taxon>Bacilli</taxon>
        <taxon>Bacillales</taxon>
        <taxon>Paenibacillaceae</taxon>
        <taxon>Cohnella</taxon>
    </lineage>
</organism>
<evidence type="ECO:0000313" key="2">
    <source>
        <dbReference type="Proteomes" id="UP001178662"/>
    </source>
</evidence>
<evidence type="ECO:0000313" key="1">
    <source>
        <dbReference type="EMBL" id="WEK53333.1"/>
    </source>
</evidence>